<reference evidence="2" key="1">
    <citation type="submission" date="2021-11" db="EMBL/GenBank/DDBJ databases">
        <authorList>
            <person name="Islam A."/>
            <person name="Islam S."/>
            <person name="Flora M.S."/>
            <person name="Rahman M."/>
            <person name="Ziaur R.M."/>
            <person name="Epstein J.H."/>
            <person name="Hassan M."/>
            <person name="Klassen M."/>
            <person name="Woodard K."/>
            <person name="Webb A."/>
            <person name="Webby R.J."/>
            <person name="El Zowalaty M.E."/>
        </authorList>
    </citation>
    <scope>NUCLEOTIDE SEQUENCE</scope>
    <source>
        <strain evidence="2">Pbs3</strain>
    </source>
</reference>
<accession>A0AAU9LG99</accession>
<evidence type="ECO:0000313" key="2">
    <source>
        <dbReference type="EMBL" id="CAH0481907.1"/>
    </source>
</evidence>
<name>A0AAU9LG99_9STRA</name>
<keyword evidence="1" id="KW-0732">Signal</keyword>
<sequence length="110" mass="12276">MQSMCSMALLCWMAVTNPGRGGPLQFESAFVLEIMRRMIVKCLEHGERTANPGIVCYASRLDLIGFLLNIFDNSNAIGKVKEPHVVRAEAIKILNLLEKVQSVLLDMLIE</sequence>
<dbReference type="Proteomes" id="UP001160483">
    <property type="component" value="Unassembled WGS sequence"/>
</dbReference>
<evidence type="ECO:0000256" key="1">
    <source>
        <dbReference type="SAM" id="SignalP"/>
    </source>
</evidence>
<organism evidence="2 3">
    <name type="scientific">Peronospora belbahrii</name>
    <dbReference type="NCBI Taxonomy" id="622444"/>
    <lineage>
        <taxon>Eukaryota</taxon>
        <taxon>Sar</taxon>
        <taxon>Stramenopiles</taxon>
        <taxon>Oomycota</taxon>
        <taxon>Peronosporomycetes</taxon>
        <taxon>Peronosporales</taxon>
        <taxon>Peronosporaceae</taxon>
        <taxon>Peronospora</taxon>
    </lineage>
</organism>
<proteinExistence type="predicted"/>
<comment type="caution">
    <text evidence="2">The sequence shown here is derived from an EMBL/GenBank/DDBJ whole genome shotgun (WGS) entry which is preliminary data.</text>
</comment>
<feature type="chain" id="PRO_5043639283" evidence="1">
    <location>
        <begin position="22"/>
        <end position="110"/>
    </location>
</feature>
<feature type="signal peptide" evidence="1">
    <location>
        <begin position="1"/>
        <end position="21"/>
    </location>
</feature>
<dbReference type="EMBL" id="CAKKTJ010000331">
    <property type="protein sequence ID" value="CAH0481907.1"/>
    <property type="molecule type" value="Genomic_DNA"/>
</dbReference>
<evidence type="ECO:0000313" key="3">
    <source>
        <dbReference type="Proteomes" id="UP001160483"/>
    </source>
</evidence>
<dbReference type="AlphaFoldDB" id="A0AAU9LG99"/>
<gene>
    <name evidence="2" type="ORF">PBS003_LOCUS8507</name>
</gene>
<protein>
    <submittedName>
        <fullName evidence="2">Uncharacterized protein</fullName>
    </submittedName>
</protein>